<accession>J7LDT8</accession>
<dbReference type="HOGENOM" id="CLU_2881331_0_0_11"/>
<sequence length="63" mass="6781">MARTHDASSAEKGPSRHGGGMDAGVDEVPEKPRIHRGGRQGSPRDIATISHRSYVVMHTVIGY</sequence>
<dbReference type="AlphaFoldDB" id="J7LDT8"/>
<protein>
    <submittedName>
        <fullName evidence="2">Uncharacterized protein</fullName>
    </submittedName>
</protein>
<organism evidence="2 3">
    <name type="scientific">Nocardiopsis alba (strain ATCC BAA-2165 / BE74)</name>
    <dbReference type="NCBI Taxonomy" id="1205910"/>
    <lineage>
        <taxon>Bacteria</taxon>
        <taxon>Bacillati</taxon>
        <taxon>Actinomycetota</taxon>
        <taxon>Actinomycetes</taxon>
        <taxon>Streptosporangiales</taxon>
        <taxon>Nocardiopsidaceae</taxon>
        <taxon>Nocardiopsis</taxon>
    </lineage>
</organism>
<feature type="region of interest" description="Disordered" evidence="1">
    <location>
        <begin position="1"/>
        <end position="47"/>
    </location>
</feature>
<reference evidence="3" key="2">
    <citation type="submission" date="2012-08" db="EMBL/GenBank/DDBJ databases">
        <title>Whole-genome sequence of Nocardiopsis alba strain ATCC BAA-2165 associated with honeybees.</title>
        <authorList>
            <person name="Qiao J."/>
            <person name="Chen L."/>
            <person name="Li Y."/>
            <person name="Wang J."/>
            <person name="Zhang W."/>
            <person name="Chen S."/>
        </authorList>
    </citation>
    <scope>NUCLEOTIDE SEQUENCE [LARGE SCALE GENOMIC DNA]</scope>
    <source>
        <strain evidence="3">ATCC BAA-2165 / BE74</strain>
    </source>
</reference>
<proteinExistence type="predicted"/>
<evidence type="ECO:0000256" key="1">
    <source>
        <dbReference type="SAM" id="MobiDB-lite"/>
    </source>
</evidence>
<dbReference type="EMBL" id="CP003788">
    <property type="protein sequence ID" value="AFR09555.1"/>
    <property type="molecule type" value="Genomic_DNA"/>
</dbReference>
<dbReference type="KEGG" id="nal:B005_3216"/>
<evidence type="ECO:0000313" key="3">
    <source>
        <dbReference type="Proteomes" id="UP000003779"/>
    </source>
</evidence>
<gene>
    <name evidence="2" type="ordered locus">B005_3216</name>
</gene>
<dbReference type="PATRIC" id="fig|1205910.3.peg.3035"/>
<evidence type="ECO:0000313" key="2">
    <source>
        <dbReference type="EMBL" id="AFR09555.1"/>
    </source>
</evidence>
<dbReference type="Proteomes" id="UP000003779">
    <property type="component" value="Chromosome"/>
</dbReference>
<name>J7LDT8_NOCAA</name>
<reference evidence="2 3" key="1">
    <citation type="journal article" date="2012" name="J. Bacteriol.">
        <title>Whole-Genome Sequence of Nocardiopsis alba Strain ATCC BAA-2165, Associated with Honeybees.</title>
        <authorList>
            <person name="Qiao J."/>
            <person name="Chen L."/>
            <person name="Li Y."/>
            <person name="Wang J."/>
            <person name="Zhang W."/>
            <person name="Chen S."/>
        </authorList>
    </citation>
    <scope>NUCLEOTIDE SEQUENCE [LARGE SCALE GENOMIC DNA]</scope>
    <source>
        <strain evidence="3">ATCC BAA-2165 / BE74</strain>
    </source>
</reference>